<feature type="domain" description="Calx-beta" evidence="5">
    <location>
        <begin position="422"/>
        <end position="483"/>
    </location>
</feature>
<reference evidence="6 7" key="1">
    <citation type="journal article" date="2018" name="Front. Microbiol.">
        <title>Phylogeny of Vibrio vulnificus from the Analysis of the Core-Genome: Implications for Intra-Species Taxonomy.</title>
        <authorList>
            <person name="Roig F.J."/>
            <person name="Gonzalez-Candelas F."/>
            <person name="Sanjuan E."/>
            <person name="Fouz B."/>
            <person name="Feil E.J."/>
            <person name="Llorens C."/>
            <person name="Baker-Austin C."/>
            <person name="Oliver J.D."/>
            <person name="Danin-Poleg Y."/>
            <person name="Gibas C.J."/>
            <person name="Kashi Y."/>
            <person name="Gulig P.A."/>
            <person name="Morrison S.S."/>
            <person name="Amaro C."/>
        </authorList>
    </citation>
    <scope>NUCLEOTIDE SEQUENCE [LARGE SCALE GENOMIC DNA]</scope>
    <source>
        <strain evidence="6 7">CECT4608</strain>
    </source>
</reference>
<dbReference type="Proteomes" id="UP000237466">
    <property type="component" value="Unassembled WGS sequence"/>
</dbReference>
<proteinExistence type="predicted"/>
<feature type="chain" id="PRO_5015732555" description="Calx-beta domain-containing protein" evidence="4">
    <location>
        <begin position="24"/>
        <end position="484"/>
    </location>
</feature>
<dbReference type="GO" id="GO:0016020">
    <property type="term" value="C:membrane"/>
    <property type="evidence" value="ECO:0007669"/>
    <property type="project" value="InterPro"/>
</dbReference>
<evidence type="ECO:0000256" key="4">
    <source>
        <dbReference type="SAM" id="SignalP"/>
    </source>
</evidence>
<dbReference type="SUPFAM" id="SSF141072">
    <property type="entry name" value="CalX-like"/>
    <property type="match status" value="1"/>
</dbReference>
<dbReference type="InterPro" id="IPR038081">
    <property type="entry name" value="CalX-like_sf"/>
</dbReference>
<keyword evidence="2" id="KW-0677">Repeat</keyword>
<dbReference type="InterPro" id="IPR029062">
    <property type="entry name" value="Class_I_gatase-like"/>
</dbReference>
<accession>A0A2S3R1P8</accession>
<evidence type="ECO:0000313" key="7">
    <source>
        <dbReference type="Proteomes" id="UP000237466"/>
    </source>
</evidence>
<comment type="caution">
    <text evidence="6">The sequence shown here is derived from an EMBL/GenBank/DDBJ whole genome shotgun (WGS) entry which is preliminary data.</text>
</comment>
<keyword evidence="3" id="KW-0106">Calcium</keyword>
<dbReference type="Gene3D" id="2.60.40.2030">
    <property type="match status" value="1"/>
</dbReference>
<dbReference type="InterPro" id="IPR003644">
    <property type="entry name" value="Calx_beta"/>
</dbReference>
<organism evidence="6 7">
    <name type="scientific">Vibrio vulnificus</name>
    <dbReference type="NCBI Taxonomy" id="672"/>
    <lineage>
        <taxon>Bacteria</taxon>
        <taxon>Pseudomonadati</taxon>
        <taxon>Pseudomonadota</taxon>
        <taxon>Gammaproteobacteria</taxon>
        <taxon>Vibrionales</taxon>
        <taxon>Vibrionaceae</taxon>
        <taxon>Vibrio</taxon>
    </lineage>
</organism>
<dbReference type="GO" id="GO:0007154">
    <property type="term" value="P:cell communication"/>
    <property type="evidence" value="ECO:0007669"/>
    <property type="project" value="InterPro"/>
</dbReference>
<dbReference type="Pfam" id="PF03160">
    <property type="entry name" value="Calx-beta"/>
    <property type="match status" value="1"/>
</dbReference>
<name>A0A2S3R1P8_VIBVL</name>
<feature type="signal peptide" evidence="4">
    <location>
        <begin position="1"/>
        <end position="23"/>
    </location>
</feature>
<gene>
    <name evidence="6" type="ORF">CRN52_13215</name>
</gene>
<dbReference type="RefSeq" id="WP_095665232.1">
    <property type="nucleotide sequence ID" value="NZ_PDGH01000101.1"/>
</dbReference>
<dbReference type="EMBL" id="PDGH01000101">
    <property type="protein sequence ID" value="POB47031.1"/>
    <property type="molecule type" value="Genomic_DNA"/>
</dbReference>
<dbReference type="AlphaFoldDB" id="A0A2S3R1P8"/>
<sequence length="484" mass="52680">MNKKHLSSMLGFVCCLSVPVSHATELHPISALNQSEYVYDYADQPTPQISAGPFYTIQENIAVGSQLVSLTLEDRSEISLMIDEKTVNPGDSIQVEVEADENGIMKIPFKSLVDGASGKVWFEFHIAELYSELDVVPTISIADVVVPEGNIGSSFVNVEVSLDVKTGHEVTVDYITSDNDAYSIAGEATNLAYDAYGNPFISVVDNAAGGRLVLDGGFPKFYNNTYSKSGDQWRYLNNAIQWIKRSGGGNKILLFGGNPSNSGKSYRVKGTGSGHFYNSFNQWARDYGYSLTVKDSLDFGGVGNVNVPLDYLNQYDAVIYMGSNYSNVKIFNKEGVANFGDYSKLGGGIMIITDHDAFQAGANQVASNFNIRFYGNVNRSNVSVSYLKSKYGDHELWNGLTIVPAGGSEGNVDISAVDVSEIDYEGQGGVISFPEGETKKTLKVRIYGDTVRESDETFSIELSNPVNAYLSDKTSGNFTILNDD</sequence>
<evidence type="ECO:0000313" key="6">
    <source>
        <dbReference type="EMBL" id="POB47031.1"/>
    </source>
</evidence>
<protein>
    <recommendedName>
        <fullName evidence="5">Calx-beta domain-containing protein</fullName>
    </recommendedName>
</protein>
<dbReference type="SUPFAM" id="SSF52317">
    <property type="entry name" value="Class I glutamine amidotransferase-like"/>
    <property type="match status" value="1"/>
</dbReference>
<evidence type="ECO:0000256" key="3">
    <source>
        <dbReference type="ARBA" id="ARBA00022837"/>
    </source>
</evidence>
<evidence type="ECO:0000256" key="1">
    <source>
        <dbReference type="ARBA" id="ARBA00022729"/>
    </source>
</evidence>
<evidence type="ECO:0000259" key="5">
    <source>
        <dbReference type="Pfam" id="PF03160"/>
    </source>
</evidence>
<keyword evidence="1 4" id="KW-0732">Signal</keyword>
<evidence type="ECO:0000256" key="2">
    <source>
        <dbReference type="ARBA" id="ARBA00022737"/>
    </source>
</evidence>